<dbReference type="Gene3D" id="2.60.40.1260">
    <property type="entry name" value="Lamin Tail domain"/>
    <property type="match status" value="1"/>
</dbReference>
<dbReference type="PANTHER" id="PTHR45721:SF11">
    <property type="entry name" value="LAMIN DM0-RELATED"/>
    <property type="match status" value="1"/>
</dbReference>
<dbReference type="PROSITE" id="PS51841">
    <property type="entry name" value="LTD"/>
    <property type="match status" value="1"/>
</dbReference>
<evidence type="ECO:0000256" key="2">
    <source>
        <dbReference type="ARBA" id="ARBA00022754"/>
    </source>
</evidence>
<keyword evidence="3 6" id="KW-0175">Coiled coil</keyword>
<feature type="compositionally biased region" description="Basic and acidic residues" evidence="7">
    <location>
        <begin position="562"/>
        <end position="571"/>
    </location>
</feature>
<dbReference type="InterPro" id="IPR039008">
    <property type="entry name" value="IF_rod_dom"/>
</dbReference>
<dbReference type="Proteomes" id="UP000549394">
    <property type="component" value="Unassembled WGS sequence"/>
</dbReference>
<dbReference type="PROSITE" id="PS51842">
    <property type="entry name" value="IF_ROD_2"/>
    <property type="match status" value="1"/>
</dbReference>
<keyword evidence="2 5" id="KW-0403">Intermediate filament</keyword>
<dbReference type="GO" id="GO:0031507">
    <property type="term" value="P:heterochromatin formation"/>
    <property type="evidence" value="ECO:0007669"/>
    <property type="project" value="TreeGrafter"/>
</dbReference>
<dbReference type="SMART" id="SM01391">
    <property type="entry name" value="Filament"/>
    <property type="match status" value="1"/>
</dbReference>
<dbReference type="OrthoDB" id="102442at2759"/>
<dbReference type="Gene3D" id="1.20.5.170">
    <property type="match status" value="1"/>
</dbReference>
<feature type="coiled-coil region" evidence="6">
    <location>
        <begin position="49"/>
        <end position="119"/>
    </location>
</feature>
<keyword evidence="11" id="KW-1185">Reference proteome</keyword>
<dbReference type="PANTHER" id="PTHR45721">
    <property type="entry name" value="LAMIN DM0-RELATED"/>
    <property type="match status" value="1"/>
</dbReference>
<dbReference type="GO" id="GO:0005200">
    <property type="term" value="F:structural constituent of cytoskeleton"/>
    <property type="evidence" value="ECO:0007669"/>
    <property type="project" value="TreeGrafter"/>
</dbReference>
<accession>A0A7I8VRY4</accession>
<feature type="compositionally biased region" description="Polar residues" evidence="7">
    <location>
        <begin position="22"/>
        <end position="35"/>
    </location>
</feature>
<dbReference type="GO" id="GO:0090435">
    <property type="term" value="P:protein localization to nuclear envelope"/>
    <property type="evidence" value="ECO:0007669"/>
    <property type="project" value="TreeGrafter"/>
</dbReference>
<dbReference type="GO" id="GO:0006998">
    <property type="term" value="P:nuclear envelope organization"/>
    <property type="evidence" value="ECO:0007669"/>
    <property type="project" value="TreeGrafter"/>
</dbReference>
<proteinExistence type="inferred from homology"/>
<comment type="similarity">
    <text evidence="5">Belongs to the intermediate filament family.</text>
</comment>
<evidence type="ECO:0000256" key="5">
    <source>
        <dbReference type="RuleBase" id="RU000685"/>
    </source>
</evidence>
<evidence type="ECO:0000256" key="7">
    <source>
        <dbReference type="SAM" id="MobiDB-lite"/>
    </source>
</evidence>
<feature type="coiled-coil region" evidence="6">
    <location>
        <begin position="162"/>
        <end position="231"/>
    </location>
</feature>
<evidence type="ECO:0000256" key="6">
    <source>
        <dbReference type="SAM" id="Coils"/>
    </source>
</evidence>
<gene>
    <name evidence="10" type="ORF">DGYR_LOCUS6816</name>
</gene>
<dbReference type="InterPro" id="IPR018039">
    <property type="entry name" value="IF_conserved"/>
</dbReference>
<name>A0A7I8VRY4_9ANNE</name>
<dbReference type="Pfam" id="PF00932">
    <property type="entry name" value="LTD"/>
    <property type="match status" value="1"/>
</dbReference>
<protein>
    <submittedName>
        <fullName evidence="10">DgyrCDS7149</fullName>
    </submittedName>
</protein>
<feature type="domain" description="LTD" evidence="8">
    <location>
        <begin position="428"/>
        <end position="555"/>
    </location>
</feature>
<comment type="caution">
    <text evidence="10">The sequence shown here is derived from an EMBL/GenBank/DDBJ whole genome shotgun (WGS) entry which is preliminary data.</text>
</comment>
<evidence type="ECO:0000256" key="3">
    <source>
        <dbReference type="ARBA" id="ARBA00023054"/>
    </source>
</evidence>
<dbReference type="SUPFAM" id="SSF64593">
    <property type="entry name" value="Intermediate filament protein, coiled coil region"/>
    <property type="match status" value="2"/>
</dbReference>
<feature type="compositionally biased region" description="Low complexity" evidence="7">
    <location>
        <begin position="11"/>
        <end position="21"/>
    </location>
</feature>
<dbReference type="GO" id="GO:0005882">
    <property type="term" value="C:intermediate filament"/>
    <property type="evidence" value="ECO:0007669"/>
    <property type="project" value="UniProtKB-KW"/>
</dbReference>
<dbReference type="EMBL" id="CAJFCJ010000009">
    <property type="protein sequence ID" value="CAD5118442.1"/>
    <property type="molecule type" value="Genomic_DNA"/>
</dbReference>
<dbReference type="AlphaFoldDB" id="A0A7I8VRY4"/>
<dbReference type="GO" id="GO:0005652">
    <property type="term" value="C:nuclear lamina"/>
    <property type="evidence" value="ECO:0007669"/>
    <property type="project" value="TreeGrafter"/>
</dbReference>
<dbReference type="Pfam" id="PF00038">
    <property type="entry name" value="Filament"/>
    <property type="match status" value="1"/>
</dbReference>
<feature type="region of interest" description="Disordered" evidence="7">
    <location>
        <begin position="530"/>
        <end position="571"/>
    </location>
</feature>
<sequence length="571" mass="65874">MSTRSKKSASKESSAPPSERATPSSSKRQSRQRAPSPTMRARVQEKQELGELNDRLAVYIERNRKLESENRRLSFQIQQHEETIVRESTQVKGLYEKELTDARNLLDELSTERSKFEIESGKHKADALEYKKKYESERKEHQKTKNTLCESESQCGALQMKITDLLNNLKIKDDEIKHLNNELKAAEKARDTAKQQLEGETVQRVDYENKLQTLKEQLSFMESVHEQELNESRSRTDVSIAQSTEAIRGEFENKLSESLKEMRDGNEKALRAAKQDTVNAYEQRLEAMSADIERFQEEVGRSRNDVQRVRRELDETLTVSNKLRSERAGMENRIIELENDIRKLRDDYEAKINAKDTELTNYRNKETQMLEEYEELLGCKVALDAEISAYRKMLESEETRLNLSQEGPNRKRKRTEEGFQFKETLSISDYTTTSNQKGDVQIEEVDIKGQFIKLLNTSSEDVAIGGWQLSHESGDQPITSYKFHRNIHIKPNSYVTVWSANAGQAHEPPENLVMKGQRWFSGDEMSTVLKDNKQGEMAKLEMKRNKSRSSYSGESGYTGSRNSEDKSCSIM</sequence>
<evidence type="ECO:0000256" key="1">
    <source>
        <dbReference type="ARBA" id="ARBA00004123"/>
    </source>
</evidence>
<reference evidence="10 11" key="1">
    <citation type="submission" date="2020-08" db="EMBL/GenBank/DDBJ databases">
        <authorList>
            <person name="Hejnol A."/>
        </authorList>
    </citation>
    <scope>NUCLEOTIDE SEQUENCE [LARGE SCALE GENOMIC DNA]</scope>
</reference>
<comment type="subcellular location">
    <subcellularLocation>
        <location evidence="1">Nucleus</location>
    </subcellularLocation>
</comment>
<evidence type="ECO:0000313" key="10">
    <source>
        <dbReference type="EMBL" id="CAD5118442.1"/>
    </source>
</evidence>
<evidence type="ECO:0000313" key="11">
    <source>
        <dbReference type="Proteomes" id="UP000549394"/>
    </source>
</evidence>
<dbReference type="SUPFAM" id="SSF74853">
    <property type="entry name" value="Lamin A/C globular tail domain"/>
    <property type="match status" value="1"/>
</dbReference>
<evidence type="ECO:0000256" key="4">
    <source>
        <dbReference type="ARBA" id="ARBA00023242"/>
    </source>
</evidence>
<dbReference type="InterPro" id="IPR036415">
    <property type="entry name" value="Lamin_tail_dom_sf"/>
</dbReference>
<dbReference type="InterPro" id="IPR001322">
    <property type="entry name" value="Lamin_tail_dom"/>
</dbReference>
<organism evidence="10 11">
    <name type="scientific">Dimorphilus gyrociliatus</name>
    <dbReference type="NCBI Taxonomy" id="2664684"/>
    <lineage>
        <taxon>Eukaryota</taxon>
        <taxon>Metazoa</taxon>
        <taxon>Spiralia</taxon>
        <taxon>Lophotrochozoa</taxon>
        <taxon>Annelida</taxon>
        <taxon>Polychaeta</taxon>
        <taxon>Polychaeta incertae sedis</taxon>
        <taxon>Dinophilidae</taxon>
        <taxon>Dimorphilus</taxon>
    </lineage>
</organism>
<dbReference type="PROSITE" id="PS00226">
    <property type="entry name" value="IF_ROD_1"/>
    <property type="match status" value="1"/>
</dbReference>
<feature type="domain" description="IF rod" evidence="9">
    <location>
        <begin position="45"/>
        <end position="401"/>
    </location>
</feature>
<feature type="coiled-coil region" evidence="6">
    <location>
        <begin position="271"/>
        <end position="365"/>
    </location>
</feature>
<keyword evidence="4" id="KW-0539">Nucleus</keyword>
<dbReference type="GO" id="GO:0007097">
    <property type="term" value="P:nuclear migration"/>
    <property type="evidence" value="ECO:0007669"/>
    <property type="project" value="TreeGrafter"/>
</dbReference>
<evidence type="ECO:0000259" key="9">
    <source>
        <dbReference type="PROSITE" id="PS51842"/>
    </source>
</evidence>
<feature type="compositionally biased region" description="Low complexity" evidence="7">
    <location>
        <begin position="548"/>
        <end position="561"/>
    </location>
</feature>
<feature type="compositionally biased region" description="Basic and acidic residues" evidence="7">
    <location>
        <begin position="530"/>
        <end position="544"/>
    </location>
</feature>
<evidence type="ECO:0000259" key="8">
    <source>
        <dbReference type="PROSITE" id="PS51841"/>
    </source>
</evidence>
<dbReference type="Gene3D" id="1.20.5.1160">
    <property type="entry name" value="Vasodilator-stimulated phosphoprotein"/>
    <property type="match status" value="1"/>
</dbReference>
<dbReference type="GO" id="GO:0051664">
    <property type="term" value="P:nuclear pore localization"/>
    <property type="evidence" value="ECO:0007669"/>
    <property type="project" value="TreeGrafter"/>
</dbReference>
<feature type="region of interest" description="Disordered" evidence="7">
    <location>
        <begin position="1"/>
        <end position="48"/>
    </location>
</feature>